<evidence type="ECO:0000313" key="1">
    <source>
        <dbReference type="EMBL" id="KAK3256010.1"/>
    </source>
</evidence>
<protein>
    <submittedName>
        <fullName evidence="1">Uncharacterized protein</fullName>
    </submittedName>
</protein>
<accession>A0AAE0KPS5</accession>
<proteinExistence type="predicted"/>
<keyword evidence="2" id="KW-1185">Reference proteome</keyword>
<dbReference type="Proteomes" id="UP001190700">
    <property type="component" value="Unassembled WGS sequence"/>
</dbReference>
<comment type="caution">
    <text evidence="1">The sequence shown here is derived from an EMBL/GenBank/DDBJ whole genome shotgun (WGS) entry which is preliminary data.</text>
</comment>
<organism evidence="1 2">
    <name type="scientific">Cymbomonas tetramitiformis</name>
    <dbReference type="NCBI Taxonomy" id="36881"/>
    <lineage>
        <taxon>Eukaryota</taxon>
        <taxon>Viridiplantae</taxon>
        <taxon>Chlorophyta</taxon>
        <taxon>Pyramimonadophyceae</taxon>
        <taxon>Pyramimonadales</taxon>
        <taxon>Pyramimonadaceae</taxon>
        <taxon>Cymbomonas</taxon>
    </lineage>
</organism>
<gene>
    <name evidence="1" type="ORF">CYMTET_34835</name>
</gene>
<evidence type="ECO:0000313" key="2">
    <source>
        <dbReference type="Proteomes" id="UP001190700"/>
    </source>
</evidence>
<dbReference type="AlphaFoldDB" id="A0AAE0KPS5"/>
<sequence>MGLEYLHHLEALVGDSLWDNMSPTQRLALQSEVMADTLRLENSEGRGPRTKGGSVFSAAALVSLKSAMTRVDMYEQFAVSAFPQHRLVPGKKLFGVLDVWRVNGRGSLANERTHSVWKKLHGLGAICRRRPLISRRTAPPKQHGLGAICRRRPLISRRTAPPKQHGLGAICR</sequence>
<dbReference type="EMBL" id="LGRX02022035">
    <property type="protein sequence ID" value="KAK3256010.1"/>
    <property type="molecule type" value="Genomic_DNA"/>
</dbReference>
<name>A0AAE0KPS5_9CHLO</name>
<reference evidence="1 2" key="1">
    <citation type="journal article" date="2015" name="Genome Biol. Evol.">
        <title>Comparative Genomics of a Bacterivorous Green Alga Reveals Evolutionary Causalities and Consequences of Phago-Mixotrophic Mode of Nutrition.</title>
        <authorList>
            <person name="Burns J.A."/>
            <person name="Paasch A."/>
            <person name="Narechania A."/>
            <person name="Kim E."/>
        </authorList>
    </citation>
    <scope>NUCLEOTIDE SEQUENCE [LARGE SCALE GENOMIC DNA]</scope>
    <source>
        <strain evidence="1 2">PLY_AMNH</strain>
    </source>
</reference>